<dbReference type="InterPro" id="IPR047057">
    <property type="entry name" value="MerR_fam"/>
</dbReference>
<keyword evidence="3" id="KW-0804">Transcription</keyword>
<evidence type="ECO:0000256" key="1">
    <source>
        <dbReference type="ARBA" id="ARBA00023015"/>
    </source>
</evidence>
<evidence type="ECO:0000256" key="3">
    <source>
        <dbReference type="ARBA" id="ARBA00023163"/>
    </source>
</evidence>
<dbReference type="PANTHER" id="PTHR30204:SF94">
    <property type="entry name" value="HEAVY METAL-DEPENDENT TRANSCRIPTIONAL REGULATOR HI_0293-RELATED"/>
    <property type="match status" value="1"/>
</dbReference>
<dbReference type="EMBL" id="JAVRIC010000018">
    <property type="protein sequence ID" value="MDT0498169.1"/>
    <property type="molecule type" value="Genomic_DNA"/>
</dbReference>
<keyword evidence="6" id="KW-1185">Reference proteome</keyword>
<dbReference type="InterPro" id="IPR009061">
    <property type="entry name" value="DNA-bd_dom_put_sf"/>
</dbReference>
<dbReference type="RefSeq" id="WP_311365550.1">
    <property type="nucleotide sequence ID" value="NZ_JAVRIC010000018.1"/>
</dbReference>
<sequence length="140" mass="15459">MFTIGKLAGLATISTEALRYYEQEGLIVPDAKSDAGYRLYRPESLQRVGFIRQAQQCGFTLAEIRELLALRSEQAACCGDVRRLAVEKKLQIEGKIRLMKSMSKALDKLINDCSEESHPVVECPILAGLEKANIATTAGR</sequence>
<dbReference type="Proteomes" id="UP001254608">
    <property type="component" value="Unassembled WGS sequence"/>
</dbReference>
<keyword evidence="1" id="KW-0805">Transcription regulation</keyword>
<reference evidence="5 6" key="1">
    <citation type="submission" date="2023-09" db="EMBL/GenBank/DDBJ databases">
        <authorList>
            <person name="Rey-Velasco X."/>
        </authorList>
    </citation>
    <scope>NUCLEOTIDE SEQUENCE [LARGE SCALE GENOMIC DNA]</scope>
    <source>
        <strain evidence="5 6">W345</strain>
    </source>
</reference>
<dbReference type="Gene3D" id="1.10.1660.10">
    <property type="match status" value="1"/>
</dbReference>
<dbReference type="PRINTS" id="PR00040">
    <property type="entry name" value="HTHMERR"/>
</dbReference>
<dbReference type="InterPro" id="IPR015358">
    <property type="entry name" value="Tscrpt_reg_MerR_DNA-bd"/>
</dbReference>
<dbReference type="SMART" id="SM00422">
    <property type="entry name" value="HTH_MERR"/>
    <property type="match status" value="1"/>
</dbReference>
<accession>A0ABU2WJW4</accession>
<protein>
    <submittedName>
        <fullName evidence="5">Heavy metal-responsive transcriptional regulator</fullName>
    </submittedName>
</protein>
<evidence type="ECO:0000256" key="2">
    <source>
        <dbReference type="ARBA" id="ARBA00023125"/>
    </source>
</evidence>
<comment type="caution">
    <text evidence="5">The sequence shown here is derived from an EMBL/GenBank/DDBJ whole genome shotgun (WGS) entry which is preliminary data.</text>
</comment>
<organism evidence="5 6">
    <name type="scientific">Banduia mediterranea</name>
    <dbReference type="NCBI Taxonomy" id="3075609"/>
    <lineage>
        <taxon>Bacteria</taxon>
        <taxon>Pseudomonadati</taxon>
        <taxon>Pseudomonadota</taxon>
        <taxon>Gammaproteobacteria</taxon>
        <taxon>Nevskiales</taxon>
        <taxon>Algiphilaceae</taxon>
        <taxon>Banduia</taxon>
    </lineage>
</organism>
<dbReference type="PROSITE" id="PS50937">
    <property type="entry name" value="HTH_MERR_2"/>
    <property type="match status" value="1"/>
</dbReference>
<dbReference type="CDD" id="cd04770">
    <property type="entry name" value="HTH_HMRTR"/>
    <property type="match status" value="1"/>
</dbReference>
<feature type="domain" description="HTH merR-type" evidence="4">
    <location>
        <begin position="1"/>
        <end position="70"/>
    </location>
</feature>
<dbReference type="Pfam" id="PF00376">
    <property type="entry name" value="MerR"/>
    <property type="match status" value="1"/>
</dbReference>
<gene>
    <name evidence="5" type="ORF">RM530_12445</name>
</gene>
<keyword evidence="2" id="KW-0238">DNA-binding</keyword>
<evidence type="ECO:0000313" key="5">
    <source>
        <dbReference type="EMBL" id="MDT0498169.1"/>
    </source>
</evidence>
<dbReference type="InterPro" id="IPR000551">
    <property type="entry name" value="MerR-type_HTH_dom"/>
</dbReference>
<proteinExistence type="predicted"/>
<name>A0ABU2WJW4_9GAMM</name>
<dbReference type="PANTHER" id="PTHR30204">
    <property type="entry name" value="REDOX-CYCLING DRUG-SENSING TRANSCRIPTIONAL ACTIVATOR SOXR"/>
    <property type="match status" value="1"/>
</dbReference>
<dbReference type="Pfam" id="PF09278">
    <property type="entry name" value="MerR-DNA-bind"/>
    <property type="match status" value="1"/>
</dbReference>
<evidence type="ECO:0000259" key="4">
    <source>
        <dbReference type="PROSITE" id="PS50937"/>
    </source>
</evidence>
<evidence type="ECO:0000313" key="6">
    <source>
        <dbReference type="Proteomes" id="UP001254608"/>
    </source>
</evidence>
<dbReference type="SUPFAM" id="SSF46955">
    <property type="entry name" value="Putative DNA-binding domain"/>
    <property type="match status" value="1"/>
</dbReference>